<feature type="region of interest" description="Disordered" evidence="3">
    <location>
        <begin position="488"/>
        <end position="514"/>
    </location>
</feature>
<gene>
    <name evidence="5" type="ORF">B0I71DRAFT_127071</name>
    <name evidence="4" type="ORF">YALI1_B14194g</name>
</gene>
<name>A0A1H6PND8_YARLL</name>
<evidence type="ECO:0000313" key="4">
    <source>
        <dbReference type="EMBL" id="AOW01511.1"/>
    </source>
</evidence>
<accession>A0A1H6PND8</accession>
<dbReference type="EMBL" id="CP017554">
    <property type="protein sequence ID" value="AOW01511.1"/>
    <property type="molecule type" value="Genomic_DNA"/>
</dbReference>
<dbReference type="Gene3D" id="3.90.640.10">
    <property type="entry name" value="Actin, Chain A, domain 4"/>
    <property type="match status" value="2"/>
</dbReference>
<dbReference type="OMA" id="YPFTEHV"/>
<feature type="coiled-coil region" evidence="2">
    <location>
        <begin position="407"/>
        <end position="434"/>
    </location>
</feature>
<dbReference type="eggNOG" id="KOG0681">
    <property type="taxonomic scope" value="Eukaryota"/>
</dbReference>
<comment type="similarity">
    <text evidence="1">Belongs to the actin family.</text>
</comment>
<dbReference type="PRINTS" id="PR00190">
    <property type="entry name" value="ACTIN"/>
</dbReference>
<dbReference type="Gene3D" id="3.30.420.40">
    <property type="match status" value="4"/>
</dbReference>
<dbReference type="VEuPathDB" id="FungiDB:YALI1_B14194g"/>
<evidence type="ECO:0000313" key="7">
    <source>
        <dbReference type="Proteomes" id="UP000256601"/>
    </source>
</evidence>
<evidence type="ECO:0000313" key="5">
    <source>
        <dbReference type="EMBL" id="RDW28625.1"/>
    </source>
</evidence>
<keyword evidence="2" id="KW-0175">Coiled coil</keyword>
<dbReference type="SMART" id="SM00268">
    <property type="entry name" value="ACTIN"/>
    <property type="match status" value="1"/>
</dbReference>
<dbReference type="Proteomes" id="UP000182444">
    <property type="component" value="Chromosome 1B"/>
</dbReference>
<organism evidence="4 6">
    <name type="scientific">Yarrowia lipolytica</name>
    <name type="common">Candida lipolytica</name>
    <dbReference type="NCBI Taxonomy" id="4952"/>
    <lineage>
        <taxon>Eukaryota</taxon>
        <taxon>Fungi</taxon>
        <taxon>Dikarya</taxon>
        <taxon>Ascomycota</taxon>
        <taxon>Saccharomycotina</taxon>
        <taxon>Dipodascomycetes</taxon>
        <taxon>Dipodascales</taxon>
        <taxon>Dipodascales incertae sedis</taxon>
        <taxon>Yarrowia</taxon>
    </lineage>
</organism>
<dbReference type="GO" id="GO:0006338">
    <property type="term" value="P:chromatin remodeling"/>
    <property type="evidence" value="ECO:0007669"/>
    <property type="project" value="EnsemblFungi"/>
</dbReference>
<dbReference type="FunFam" id="3.30.420.40:FF:000058">
    <property type="entry name" value="Putative actin-related protein 5"/>
    <property type="match status" value="1"/>
</dbReference>
<evidence type="ECO:0000256" key="1">
    <source>
        <dbReference type="RuleBase" id="RU000487"/>
    </source>
</evidence>
<proteinExistence type="inferred from homology"/>
<dbReference type="Pfam" id="PF00022">
    <property type="entry name" value="Actin"/>
    <property type="match status" value="2"/>
</dbReference>
<dbReference type="AlphaFoldDB" id="A0A1H6PND8"/>
<dbReference type="GO" id="GO:0030234">
    <property type="term" value="F:enzyme regulator activity"/>
    <property type="evidence" value="ECO:0007669"/>
    <property type="project" value="EnsemblFungi"/>
</dbReference>
<dbReference type="InterPro" id="IPR043129">
    <property type="entry name" value="ATPase_NBD"/>
</dbReference>
<reference evidence="4 6" key="1">
    <citation type="journal article" date="2016" name="PLoS ONE">
        <title>Sequence Assembly of Yarrowia lipolytica Strain W29/CLIB89 Shows Transposable Element Diversity.</title>
        <authorList>
            <person name="Magnan C."/>
            <person name="Yu J."/>
            <person name="Chang I."/>
            <person name="Jahn E."/>
            <person name="Kanomata Y."/>
            <person name="Wu J."/>
            <person name="Zeller M."/>
            <person name="Oakes M."/>
            <person name="Baldi P."/>
            <person name="Sandmeyer S."/>
        </authorList>
    </citation>
    <scope>NUCLEOTIDE SEQUENCE [LARGE SCALE GENOMIC DNA]</scope>
    <source>
        <strain evidence="4">CLIB89</strain>
        <strain evidence="6">CLIB89(W29)</strain>
    </source>
</reference>
<feature type="coiled-coil region" evidence="2">
    <location>
        <begin position="277"/>
        <end position="368"/>
    </location>
</feature>
<dbReference type="GO" id="GO:0031011">
    <property type="term" value="C:Ino80 complex"/>
    <property type="evidence" value="ECO:0007669"/>
    <property type="project" value="EnsemblFungi"/>
</dbReference>
<dbReference type="RefSeq" id="XP_500725.1">
    <property type="nucleotide sequence ID" value="XM_500725.1"/>
</dbReference>
<reference evidence="5 7" key="2">
    <citation type="submission" date="2018-07" db="EMBL/GenBank/DDBJ databases">
        <title>Draft Genome Assemblies for Five Robust Yarrowia lipolytica Strains Exhibiting High Lipid Production and Pentose Sugar Utilization and Sugar Alcohol Secretion from Undetoxified Lignocellulosic Biomass Hydrolysates.</title>
        <authorList>
            <consortium name="DOE Joint Genome Institute"/>
            <person name="Walker C."/>
            <person name="Ryu S."/>
            <person name="Na H."/>
            <person name="Zane M."/>
            <person name="LaButti K."/>
            <person name="Lipzen A."/>
            <person name="Haridas S."/>
            <person name="Barry K."/>
            <person name="Grigoriev I.V."/>
            <person name="Quarterman J."/>
            <person name="Slininger P."/>
            <person name="Dien B."/>
            <person name="Trinh C.T."/>
        </authorList>
    </citation>
    <scope>NUCLEOTIDE SEQUENCE [LARGE SCALE GENOMIC DNA]</scope>
    <source>
        <strain evidence="5 7">YB392</strain>
    </source>
</reference>
<dbReference type="GeneID" id="2907117"/>
<dbReference type="OrthoDB" id="7340501at2759"/>
<dbReference type="KEGG" id="yli:2907117"/>
<evidence type="ECO:0000256" key="2">
    <source>
        <dbReference type="SAM" id="Coils"/>
    </source>
</evidence>
<dbReference type="PANTHER" id="PTHR11937">
    <property type="entry name" value="ACTIN"/>
    <property type="match status" value="1"/>
</dbReference>
<feature type="compositionally biased region" description="Acidic residues" evidence="3">
    <location>
        <begin position="501"/>
        <end position="514"/>
    </location>
</feature>
<sequence length="724" mass="82160">MHKLTDIEWRPQPNVPFEWSAGSTIAIDFGTHMTRAGYTDTNGPNLVFPTLTGKYRERKSAGPGLAGATTVGYDNFIEPSTRLSARSPYDGALVSNWTVAEEVLDYTFAKLRVGSDGCVDNHIIMNELMSSPAAQRRNLQQVLFEGYGVRSVALGVDALFSYYANDGKTGLVLSVGNEATHIIPVIDGIAQRELTKRITWGGRTASAFLAQLLQLKYPTFPLKLSATQTTKILENHCYVSDGYKEELDGFLDMDGLEKRERVIQAPYIETVKAEKSAEELERIAERRKESGRRLQEQAAAKRAEKLAERENDLQYYRQQAQILEDLGDDRQGKREARRILDSEGFKDVKSMNKKIAELERTIRKSLNQDVEEEEVVPEFPLADVPDEELTPLQIKEKRHQRLLRANYEARIRAKEEKEAEKARIEEEKRKDEEWRITDLAGWVEDKREKRNAILARQKERAKMQKELRNRKSMASKMRMKNIASLAADTRATKRARPGAGIDDDPDDTFGADDQDWSIYNDIANQSDSEEEENERAALAELEANLLEFDDEFTEENLLESQTDWKSSLLHMFLHGPTEYNPESQEQQNQLHLNVERIRVPEVLFQPTIAGIDQAGVAEVCGDILTKRFPSETASVMLKDVFVTGGYSQVPNFDARLTAELRSLLPAGSPLQVRSAAHPETDAWMGMAKWSKTDDYKNSRVTRAMYEEMGPDYIKEHAFGNSSYL</sequence>
<evidence type="ECO:0000256" key="3">
    <source>
        <dbReference type="SAM" id="MobiDB-lite"/>
    </source>
</evidence>
<evidence type="ECO:0000313" key="6">
    <source>
        <dbReference type="Proteomes" id="UP000182444"/>
    </source>
</evidence>
<dbReference type="VEuPathDB" id="FungiDB:YALI0_B10538g"/>
<feature type="coiled-coil region" evidence="2">
    <location>
        <begin position="524"/>
        <end position="551"/>
    </location>
</feature>
<protein>
    <submittedName>
        <fullName evidence="4">Uncharacterized protein</fullName>
    </submittedName>
</protein>
<dbReference type="EMBL" id="KZ858951">
    <property type="protein sequence ID" value="RDW28625.1"/>
    <property type="molecule type" value="Genomic_DNA"/>
</dbReference>
<dbReference type="SUPFAM" id="SSF53067">
    <property type="entry name" value="Actin-like ATPase domain"/>
    <property type="match status" value="2"/>
</dbReference>
<dbReference type="FunFam" id="3.30.420.40:FF:000546">
    <property type="entry name" value="YALI0B10538p"/>
    <property type="match status" value="1"/>
</dbReference>
<dbReference type="Proteomes" id="UP000256601">
    <property type="component" value="Unassembled WGS sequence"/>
</dbReference>
<dbReference type="InterPro" id="IPR004000">
    <property type="entry name" value="Actin"/>
</dbReference>